<proteinExistence type="inferred from homology"/>
<evidence type="ECO:0000256" key="3">
    <source>
        <dbReference type="ARBA" id="ARBA00022525"/>
    </source>
</evidence>
<evidence type="ECO:0000256" key="1">
    <source>
        <dbReference type="ARBA" id="ARBA00010746"/>
    </source>
</evidence>
<dbReference type="PANTHER" id="PTHR21495">
    <property type="entry name" value="NUCLEOPORIN-RELATED"/>
    <property type="match status" value="1"/>
</dbReference>
<keyword evidence="4" id="KW-0052">Apoplast</keyword>
<reference evidence="5" key="1">
    <citation type="journal article" date="2022" name="Cell">
        <title>Repeat-based holocentromeres influence genome architecture and karyotype evolution.</title>
        <authorList>
            <person name="Hofstatter P.G."/>
            <person name="Thangavel G."/>
            <person name="Lux T."/>
            <person name="Neumann P."/>
            <person name="Vondrak T."/>
            <person name="Novak P."/>
            <person name="Zhang M."/>
            <person name="Costa L."/>
            <person name="Castellani M."/>
            <person name="Scott A."/>
            <person name="Toegelov H."/>
            <person name="Fuchs J."/>
            <person name="Mata-Sucre Y."/>
            <person name="Dias Y."/>
            <person name="Vanzela A.L.L."/>
            <person name="Huettel B."/>
            <person name="Almeida C.C.S."/>
            <person name="Simkova H."/>
            <person name="Souza G."/>
            <person name="Pedrosa-Harand A."/>
            <person name="Macas J."/>
            <person name="Mayer K.F.X."/>
            <person name="Houben A."/>
            <person name="Marques A."/>
        </authorList>
    </citation>
    <scope>NUCLEOTIDE SEQUENCE</scope>
    <source>
        <strain evidence="5">RhyBre1mFocal</strain>
    </source>
</reference>
<evidence type="ECO:0000256" key="4">
    <source>
        <dbReference type="RuleBase" id="RU363099"/>
    </source>
</evidence>
<comment type="subcellular location">
    <subcellularLocation>
        <location evidence="4">Secreted</location>
        <location evidence="4">Extracellular space</location>
        <location evidence="4">Apoplast</location>
    </subcellularLocation>
</comment>
<evidence type="ECO:0000256" key="2">
    <source>
        <dbReference type="ARBA" id="ARBA00011738"/>
    </source>
</evidence>
<dbReference type="Gene3D" id="2.40.480.10">
    <property type="entry name" value="Allene oxide cyclase-like"/>
    <property type="match status" value="1"/>
</dbReference>
<dbReference type="AlphaFoldDB" id="A0A9Q0CN41"/>
<organism evidence="5 6">
    <name type="scientific">Rhynchospora breviuscula</name>
    <dbReference type="NCBI Taxonomy" id="2022672"/>
    <lineage>
        <taxon>Eukaryota</taxon>
        <taxon>Viridiplantae</taxon>
        <taxon>Streptophyta</taxon>
        <taxon>Embryophyta</taxon>
        <taxon>Tracheophyta</taxon>
        <taxon>Spermatophyta</taxon>
        <taxon>Magnoliopsida</taxon>
        <taxon>Liliopsida</taxon>
        <taxon>Poales</taxon>
        <taxon>Cyperaceae</taxon>
        <taxon>Cyperoideae</taxon>
        <taxon>Rhynchosporeae</taxon>
        <taxon>Rhynchospora</taxon>
    </lineage>
</organism>
<dbReference type="InterPro" id="IPR044859">
    <property type="entry name" value="Allene_oxi_cyc_Dirigent"/>
</dbReference>
<name>A0A9Q0CN41_9POAL</name>
<comment type="similarity">
    <text evidence="1 4">Belongs to the plant dirigent protein family.</text>
</comment>
<dbReference type="OrthoDB" id="675103at2759"/>
<comment type="function">
    <text evidence="4">Dirigent proteins impart stereoselectivity on the phenoxy radical-coupling reaction, yielding optically active lignans from two molecules of coniferyl alcohol in the biosynthesis of lignans, flavonolignans, and alkaloids and thus plays a central role in plant secondary metabolism.</text>
</comment>
<gene>
    <name evidence="5" type="ORF">LUZ63_005538</name>
</gene>
<comment type="subunit">
    <text evidence="2 4">Homodimer.</text>
</comment>
<comment type="caution">
    <text evidence="5">The sequence shown here is derived from an EMBL/GenBank/DDBJ whole genome shotgun (WGS) entry which is preliminary data.</text>
</comment>
<evidence type="ECO:0000313" key="5">
    <source>
        <dbReference type="EMBL" id="KAJ1697026.1"/>
    </source>
</evidence>
<dbReference type="Pfam" id="PF03018">
    <property type="entry name" value="Dirigent"/>
    <property type="match status" value="1"/>
</dbReference>
<dbReference type="EMBL" id="JAMQYH010000002">
    <property type="protein sequence ID" value="KAJ1697026.1"/>
    <property type="molecule type" value="Genomic_DNA"/>
</dbReference>
<sequence length="157" mass="17463">MESGDYYKIIPRRCELKYRLYVHRGDVEVVAGVLSNAAFGTIVVNDWAAYDSLDSNKKLIARVQGTHTHAESNKHGNYFDNFRITFIDGSFKGSTLQVRGDHILKPAEWAIVGGSGEFTFAQGMVNKTLMGEPGQYTIVQIDIYAIYTPPTPSPEQA</sequence>
<dbReference type="GO" id="GO:0009699">
    <property type="term" value="P:phenylpropanoid biosynthetic process"/>
    <property type="evidence" value="ECO:0007669"/>
    <property type="project" value="UniProtKB-ARBA"/>
</dbReference>
<accession>A0A9Q0CN41</accession>
<dbReference type="InterPro" id="IPR004265">
    <property type="entry name" value="Dirigent"/>
</dbReference>
<keyword evidence="3 4" id="KW-0964">Secreted</keyword>
<dbReference type="Proteomes" id="UP001151287">
    <property type="component" value="Unassembled WGS sequence"/>
</dbReference>
<evidence type="ECO:0000313" key="6">
    <source>
        <dbReference type="Proteomes" id="UP001151287"/>
    </source>
</evidence>
<protein>
    <recommendedName>
        <fullName evidence="4">Dirigent protein</fullName>
    </recommendedName>
</protein>
<keyword evidence="6" id="KW-1185">Reference proteome</keyword>
<dbReference type="GO" id="GO:0048046">
    <property type="term" value="C:apoplast"/>
    <property type="evidence" value="ECO:0007669"/>
    <property type="project" value="UniProtKB-SubCell"/>
</dbReference>